<dbReference type="Gene3D" id="1.20.1740.10">
    <property type="entry name" value="Amino acid/polyamine transporter I"/>
    <property type="match status" value="1"/>
</dbReference>
<accession>A0A926KTF3</accession>
<evidence type="ECO:0000256" key="1">
    <source>
        <dbReference type="ARBA" id="ARBA00004141"/>
    </source>
</evidence>
<gene>
    <name evidence="9" type="ORF">ICC18_20905</name>
</gene>
<evidence type="ECO:0000256" key="3">
    <source>
        <dbReference type="ARBA" id="ARBA00022448"/>
    </source>
</evidence>
<keyword evidence="10" id="KW-1185">Reference proteome</keyword>
<dbReference type="InterPro" id="IPR004761">
    <property type="entry name" value="Spore_GerAB"/>
</dbReference>
<evidence type="ECO:0000256" key="5">
    <source>
        <dbReference type="ARBA" id="ARBA00022692"/>
    </source>
</evidence>
<dbReference type="PANTHER" id="PTHR34975:SF2">
    <property type="entry name" value="SPORE GERMINATION PROTEIN A2"/>
    <property type="match status" value="1"/>
</dbReference>
<dbReference type="GO" id="GO:0009847">
    <property type="term" value="P:spore germination"/>
    <property type="evidence" value="ECO:0007669"/>
    <property type="project" value="InterPro"/>
</dbReference>
<feature type="transmembrane region" description="Helical" evidence="8">
    <location>
        <begin position="151"/>
        <end position="172"/>
    </location>
</feature>
<feature type="transmembrane region" description="Helical" evidence="8">
    <location>
        <begin position="44"/>
        <end position="66"/>
    </location>
</feature>
<reference evidence="9" key="1">
    <citation type="submission" date="2020-09" db="EMBL/GenBank/DDBJ databases">
        <title>Draft Genome Sequence of Paenibacillus sp. WST5.</title>
        <authorList>
            <person name="Bao Z."/>
        </authorList>
    </citation>
    <scope>NUCLEOTIDE SEQUENCE</scope>
    <source>
        <strain evidence="9">WST5</strain>
    </source>
</reference>
<dbReference type="PANTHER" id="PTHR34975">
    <property type="entry name" value="SPORE GERMINATION PROTEIN A2"/>
    <property type="match status" value="1"/>
</dbReference>
<evidence type="ECO:0000256" key="6">
    <source>
        <dbReference type="ARBA" id="ARBA00022989"/>
    </source>
</evidence>
<dbReference type="EMBL" id="JACVVD010000007">
    <property type="protein sequence ID" value="MBD0382581.1"/>
    <property type="molecule type" value="Genomic_DNA"/>
</dbReference>
<protein>
    <submittedName>
        <fullName evidence="9">GerAB/ArcD/ProY family transporter</fullName>
    </submittedName>
</protein>
<comment type="similarity">
    <text evidence="2">Belongs to the amino acid-polyamine-organocation (APC) superfamily. Spore germination protein (SGP) (TC 2.A.3.9) family.</text>
</comment>
<dbReference type="NCBIfam" id="TIGR00912">
    <property type="entry name" value="2A0309"/>
    <property type="match status" value="1"/>
</dbReference>
<evidence type="ECO:0000256" key="8">
    <source>
        <dbReference type="SAM" id="Phobius"/>
    </source>
</evidence>
<evidence type="ECO:0000313" key="9">
    <source>
        <dbReference type="EMBL" id="MBD0382581.1"/>
    </source>
</evidence>
<dbReference type="GO" id="GO:0016020">
    <property type="term" value="C:membrane"/>
    <property type="evidence" value="ECO:0007669"/>
    <property type="project" value="UniProtKB-SubCell"/>
</dbReference>
<keyword evidence="3" id="KW-0813">Transport</keyword>
<organism evidence="9 10">
    <name type="scientific">Paenibacillus sedimenti</name>
    <dbReference type="NCBI Taxonomy" id="2770274"/>
    <lineage>
        <taxon>Bacteria</taxon>
        <taxon>Bacillati</taxon>
        <taxon>Bacillota</taxon>
        <taxon>Bacilli</taxon>
        <taxon>Bacillales</taxon>
        <taxon>Paenibacillaceae</taxon>
        <taxon>Paenibacillus</taxon>
    </lineage>
</organism>
<keyword evidence="4" id="KW-0309">Germination</keyword>
<evidence type="ECO:0000256" key="7">
    <source>
        <dbReference type="ARBA" id="ARBA00023136"/>
    </source>
</evidence>
<dbReference type="Proteomes" id="UP000650466">
    <property type="component" value="Unassembled WGS sequence"/>
</dbReference>
<feature type="transmembrane region" description="Helical" evidence="8">
    <location>
        <begin position="86"/>
        <end position="104"/>
    </location>
</feature>
<dbReference type="AlphaFoldDB" id="A0A926KTF3"/>
<feature type="transmembrane region" description="Helical" evidence="8">
    <location>
        <begin position="273"/>
        <end position="295"/>
    </location>
</feature>
<evidence type="ECO:0000313" key="10">
    <source>
        <dbReference type="Proteomes" id="UP000650466"/>
    </source>
</evidence>
<feature type="transmembrane region" description="Helical" evidence="8">
    <location>
        <begin position="12"/>
        <end position="32"/>
    </location>
</feature>
<feature type="transmembrane region" description="Helical" evidence="8">
    <location>
        <begin position="307"/>
        <end position="324"/>
    </location>
</feature>
<comment type="caution">
    <text evidence="9">The sequence shown here is derived from an EMBL/GenBank/DDBJ whole genome shotgun (WGS) entry which is preliminary data.</text>
</comment>
<evidence type="ECO:0000256" key="4">
    <source>
        <dbReference type="ARBA" id="ARBA00022544"/>
    </source>
</evidence>
<keyword evidence="5 8" id="KW-0812">Transmembrane</keyword>
<feature type="transmembrane region" description="Helical" evidence="8">
    <location>
        <begin position="336"/>
        <end position="358"/>
    </location>
</feature>
<keyword evidence="6 8" id="KW-1133">Transmembrane helix</keyword>
<evidence type="ECO:0000256" key="2">
    <source>
        <dbReference type="ARBA" id="ARBA00007998"/>
    </source>
</evidence>
<dbReference type="RefSeq" id="WP_188176351.1">
    <property type="nucleotide sequence ID" value="NZ_JACVVD010000007.1"/>
</dbReference>
<feature type="transmembrane region" description="Helical" evidence="8">
    <location>
        <begin position="116"/>
        <end position="139"/>
    </location>
</feature>
<name>A0A926KTF3_9BACL</name>
<keyword evidence="7 8" id="KW-0472">Membrane</keyword>
<dbReference type="Pfam" id="PF03845">
    <property type="entry name" value="Spore_permease"/>
    <property type="match status" value="1"/>
</dbReference>
<feature type="transmembrane region" description="Helical" evidence="8">
    <location>
        <begin position="224"/>
        <end position="244"/>
    </location>
</feature>
<comment type="subcellular location">
    <subcellularLocation>
        <location evidence="1">Membrane</location>
        <topology evidence="1">Multi-pass membrane protein</topology>
    </subcellularLocation>
</comment>
<sequence length="372" mass="43164">MSNEISEKYMISPYLIMFPLYVSIVGVGVLAYQRKLSEHAGYNAWISVILTGISIHLVIWMIYTILASHRDGQEIITLNHTLFGKFWGNIVNSAVVLYFVYGAFVKLKAYMEIVQVWFFPVMNILPLSIIIALLVYYAVSGGFRSVTGISVWATFISLASIFPEVLLSFPFLHPLNLLPLLNHSATDILLSSKSMVIEYLGFETLLLFYPFIKTPAKSQKWAHMIMIFVTFLYLIILILAFMFFSEGQLRHSVWPTIEMISIFEVPLLQRLEYFFVSLWFIKMVAGICIYLWVACRGMKTAFRLGQRHSLIVFLIAIVTLNYFIAGHRNIERVSEWYSTFGLYFIYAYIPFMFVWVLIRKRLARNFEERKPA</sequence>
<proteinExistence type="inferred from homology"/>